<feature type="transmembrane region" description="Helical" evidence="11">
    <location>
        <begin position="6"/>
        <end position="29"/>
    </location>
</feature>
<dbReference type="InterPro" id="IPR008915">
    <property type="entry name" value="Peptidase_M50"/>
</dbReference>
<feature type="transmembrane region" description="Helical" evidence="11">
    <location>
        <begin position="379"/>
        <end position="412"/>
    </location>
</feature>
<protein>
    <recommendedName>
        <fullName evidence="11">Zinc metalloprotease</fullName>
        <ecNumber evidence="11">3.4.24.-</ecNumber>
    </recommendedName>
</protein>
<dbReference type="InterPro" id="IPR001478">
    <property type="entry name" value="PDZ"/>
</dbReference>
<dbReference type="PANTHER" id="PTHR42837:SF2">
    <property type="entry name" value="MEMBRANE METALLOPROTEASE ARASP2, CHLOROPLASTIC-RELATED"/>
    <property type="match status" value="1"/>
</dbReference>
<keyword evidence="4" id="KW-0645">Protease</keyword>
<evidence type="ECO:0000256" key="6">
    <source>
        <dbReference type="ARBA" id="ARBA00022801"/>
    </source>
</evidence>
<comment type="caution">
    <text evidence="13">The sequence shown here is derived from an EMBL/GenBank/DDBJ whole genome shotgun (WGS) entry which is preliminary data.</text>
</comment>
<evidence type="ECO:0000256" key="5">
    <source>
        <dbReference type="ARBA" id="ARBA00022692"/>
    </source>
</evidence>
<sequence>MMTFLGSVWWLIVSLGVLVTFHEFGHYWVARRNGVKVLRFSVGFGKALWSRRGRDGTEYVLAALPLGGYVKMLDERDGAPVPPEQLSQAFNRKPVWRRMAIVAAGPAANLILCVALLWGMFVIGRPDYAPVVGHAERIAAEAGLQRGDTIEAVGDRETPTWNELQLALLPAALDRSDVELRVRDAGGDSERRTLALSQLSDELDDKQLLSAIGLAPRHALVPAVVGRVLPDSAAWGVLAEGDRITAVDGIRTDTFDQIGPLIQALGDSGGSGMIEVERDGDRLALEIVPRLTEDPERGEFWALGIQPQRGDPPPRDALQRYGPAAAVPAALRETAHLTGQLFGMIGRAFSGRVSVENTVAGPITIARAANAYAQQGPAWYLTILALLSLSLAILNLLPIPLLDGGHLLYYLIELVKGSPLSERAMVAGQYVGLALLASLMGLAFYNDILQLLYR</sequence>
<evidence type="ECO:0000313" key="13">
    <source>
        <dbReference type="EMBL" id="MEZ0476021.1"/>
    </source>
</evidence>
<feature type="domain" description="PDZ" evidence="12">
    <location>
        <begin position="210"/>
        <end position="280"/>
    </location>
</feature>
<keyword evidence="5 11" id="KW-0812">Transmembrane</keyword>
<name>A0ABV4HTC6_9GAMM</name>
<keyword evidence="9 11" id="KW-0482">Metalloprotease</keyword>
<comment type="similarity">
    <text evidence="3 11">Belongs to the peptidase M50B family.</text>
</comment>
<dbReference type="CDD" id="cd06163">
    <property type="entry name" value="S2P-M50_PDZ_RseP-like"/>
    <property type="match status" value="1"/>
</dbReference>
<evidence type="ECO:0000256" key="11">
    <source>
        <dbReference type="RuleBase" id="RU362031"/>
    </source>
</evidence>
<proteinExistence type="inferred from homology"/>
<organism evidence="13 14">
    <name type="scientific">Luteimonas salinilitoris</name>
    <dbReference type="NCBI Taxonomy" id="3237697"/>
    <lineage>
        <taxon>Bacteria</taxon>
        <taxon>Pseudomonadati</taxon>
        <taxon>Pseudomonadota</taxon>
        <taxon>Gammaproteobacteria</taxon>
        <taxon>Lysobacterales</taxon>
        <taxon>Lysobacteraceae</taxon>
        <taxon>Luteimonas</taxon>
    </lineage>
</organism>
<dbReference type="InterPro" id="IPR004387">
    <property type="entry name" value="Pept_M50_Zn"/>
</dbReference>
<keyword evidence="6 11" id="KW-0378">Hydrolase</keyword>
<evidence type="ECO:0000256" key="3">
    <source>
        <dbReference type="ARBA" id="ARBA00007931"/>
    </source>
</evidence>
<keyword evidence="8 11" id="KW-1133">Transmembrane helix</keyword>
<dbReference type="Gene3D" id="2.30.42.10">
    <property type="match status" value="2"/>
</dbReference>
<dbReference type="NCBIfam" id="TIGR00054">
    <property type="entry name" value="RIP metalloprotease RseP"/>
    <property type="match status" value="1"/>
</dbReference>
<reference evidence="13 14" key="1">
    <citation type="submission" date="2024-07" db="EMBL/GenBank/DDBJ databases">
        <title>Luteimonas salilacus sp. nov., isolated from the shore soil of Salt Lake in Tibet of China.</title>
        <authorList>
            <person name="Zhang X."/>
            <person name="Li A."/>
        </authorList>
    </citation>
    <scope>NUCLEOTIDE SEQUENCE [LARGE SCALE GENOMIC DNA]</scope>
    <source>
        <strain evidence="13 14">B3-2-R+30</strain>
    </source>
</reference>
<keyword evidence="14" id="KW-1185">Reference proteome</keyword>
<evidence type="ECO:0000256" key="8">
    <source>
        <dbReference type="ARBA" id="ARBA00022989"/>
    </source>
</evidence>
<keyword evidence="7 11" id="KW-0862">Zinc</keyword>
<evidence type="ECO:0000256" key="2">
    <source>
        <dbReference type="ARBA" id="ARBA00004141"/>
    </source>
</evidence>
<dbReference type="SUPFAM" id="SSF50156">
    <property type="entry name" value="PDZ domain-like"/>
    <property type="match status" value="2"/>
</dbReference>
<feature type="domain" description="PDZ" evidence="12">
    <location>
        <begin position="116"/>
        <end position="186"/>
    </location>
</feature>
<evidence type="ECO:0000256" key="1">
    <source>
        <dbReference type="ARBA" id="ARBA00001947"/>
    </source>
</evidence>
<dbReference type="InterPro" id="IPR036034">
    <property type="entry name" value="PDZ_sf"/>
</dbReference>
<comment type="cofactor">
    <cofactor evidence="1 11">
        <name>Zn(2+)</name>
        <dbReference type="ChEBI" id="CHEBI:29105"/>
    </cofactor>
</comment>
<evidence type="ECO:0000259" key="12">
    <source>
        <dbReference type="SMART" id="SM00228"/>
    </source>
</evidence>
<dbReference type="EMBL" id="JBFWIC010000025">
    <property type="protein sequence ID" value="MEZ0476021.1"/>
    <property type="molecule type" value="Genomic_DNA"/>
</dbReference>
<gene>
    <name evidence="13" type="primary">rseP</name>
    <name evidence="13" type="ORF">AB6713_15585</name>
</gene>
<dbReference type="SMART" id="SM00228">
    <property type="entry name" value="PDZ"/>
    <property type="match status" value="2"/>
</dbReference>
<dbReference type="EC" id="3.4.24.-" evidence="11"/>
<dbReference type="Pfam" id="PF02163">
    <property type="entry name" value="Peptidase_M50"/>
    <property type="match status" value="1"/>
</dbReference>
<keyword evidence="10 11" id="KW-0472">Membrane</keyword>
<dbReference type="GO" id="GO:0008237">
    <property type="term" value="F:metallopeptidase activity"/>
    <property type="evidence" value="ECO:0007669"/>
    <property type="project" value="UniProtKB-KW"/>
</dbReference>
<dbReference type="Proteomes" id="UP001566331">
    <property type="component" value="Unassembled WGS sequence"/>
</dbReference>
<accession>A0ABV4HTC6</accession>
<evidence type="ECO:0000313" key="14">
    <source>
        <dbReference type="Proteomes" id="UP001566331"/>
    </source>
</evidence>
<feature type="transmembrane region" description="Helical" evidence="11">
    <location>
        <begin position="424"/>
        <end position="445"/>
    </location>
</feature>
<keyword evidence="11" id="KW-0479">Metal-binding</keyword>
<dbReference type="PANTHER" id="PTHR42837">
    <property type="entry name" value="REGULATOR OF SIGMA-E PROTEASE RSEP"/>
    <property type="match status" value="1"/>
</dbReference>
<comment type="subcellular location">
    <subcellularLocation>
        <location evidence="2">Membrane</location>
        <topology evidence="2">Multi-pass membrane protein</topology>
    </subcellularLocation>
</comment>
<dbReference type="RefSeq" id="WP_370564811.1">
    <property type="nucleotide sequence ID" value="NZ_JBFWIB010000010.1"/>
</dbReference>
<evidence type="ECO:0000256" key="7">
    <source>
        <dbReference type="ARBA" id="ARBA00022833"/>
    </source>
</evidence>
<evidence type="ECO:0000256" key="10">
    <source>
        <dbReference type="ARBA" id="ARBA00023136"/>
    </source>
</evidence>
<evidence type="ECO:0000256" key="9">
    <source>
        <dbReference type="ARBA" id="ARBA00023049"/>
    </source>
</evidence>
<feature type="transmembrane region" description="Helical" evidence="11">
    <location>
        <begin position="100"/>
        <end position="121"/>
    </location>
</feature>
<evidence type="ECO:0000256" key="4">
    <source>
        <dbReference type="ARBA" id="ARBA00022670"/>
    </source>
</evidence>